<evidence type="ECO:0000313" key="8">
    <source>
        <dbReference type="Proteomes" id="UP000092741"/>
    </source>
</evidence>
<evidence type="ECO:0000256" key="2">
    <source>
        <dbReference type="ARBA" id="ARBA00007375"/>
    </source>
</evidence>
<reference evidence="7 8" key="1">
    <citation type="submission" date="2016-07" db="EMBL/GenBank/DDBJ databases">
        <title>Developing Vibrio natriegens as a novel, fast-growing host for biotechnology.</title>
        <authorList>
            <person name="Weinstock M.T."/>
            <person name="Hesek E.D."/>
            <person name="Wilson C.M."/>
            <person name="Gibson D.G."/>
        </authorList>
    </citation>
    <scope>NUCLEOTIDE SEQUENCE [LARGE SCALE GENOMIC DNA]</scope>
    <source>
        <strain evidence="7 8">ATCC 14048</strain>
    </source>
</reference>
<feature type="transmembrane region" description="Helical" evidence="6">
    <location>
        <begin position="156"/>
        <end position="176"/>
    </location>
</feature>
<sequence length="219" mass="24431">MWLVVVVLASLHIMSIRNGPKWLFYASKPLPLLLMIGILITSEATHLPYTQWILLGLSLSLFGDILLMSHRNKSLLGFSAFCLAHLSYCFSFALISAWHITPWLPIAIFGLGGCIYIFFRPSLGKQKLPVAIYILVLMAMSWMALEYYLSGQTQSSSFAILGCLLFVISGMVLAFGRFDGQSIFSRQVVMVTYYSAQTLITMSVIAIVIRTPYLTVINA</sequence>
<accession>A0AAN1CXJ0</accession>
<comment type="subcellular location">
    <subcellularLocation>
        <location evidence="1">Membrane</location>
        <topology evidence="1">Multi-pass membrane protein</topology>
    </subcellularLocation>
</comment>
<dbReference type="EMBL" id="CP016346">
    <property type="protein sequence ID" value="ANQ14331.1"/>
    <property type="molecule type" value="Genomic_DNA"/>
</dbReference>
<evidence type="ECO:0000256" key="5">
    <source>
        <dbReference type="ARBA" id="ARBA00023136"/>
    </source>
</evidence>
<keyword evidence="3 6" id="KW-0812">Transmembrane</keyword>
<evidence type="ECO:0000256" key="4">
    <source>
        <dbReference type="ARBA" id="ARBA00022989"/>
    </source>
</evidence>
<gene>
    <name evidence="7" type="ORF">BA890_16360</name>
</gene>
<dbReference type="GO" id="GO:0016787">
    <property type="term" value="F:hydrolase activity"/>
    <property type="evidence" value="ECO:0007669"/>
    <property type="project" value="TreeGrafter"/>
</dbReference>
<dbReference type="GeneID" id="70915295"/>
<organism evidence="7 8">
    <name type="scientific">Vibrio natriegens NBRC 15636 = ATCC 14048 = DSM 759</name>
    <dbReference type="NCBI Taxonomy" id="1219067"/>
    <lineage>
        <taxon>Bacteria</taxon>
        <taxon>Pseudomonadati</taxon>
        <taxon>Pseudomonadota</taxon>
        <taxon>Gammaproteobacteria</taxon>
        <taxon>Vibrionales</taxon>
        <taxon>Vibrionaceae</taxon>
        <taxon>Vibrio</taxon>
    </lineage>
</organism>
<evidence type="ECO:0000256" key="1">
    <source>
        <dbReference type="ARBA" id="ARBA00004141"/>
    </source>
</evidence>
<dbReference type="InterPro" id="IPR012506">
    <property type="entry name" value="TMEM86B-like"/>
</dbReference>
<feature type="transmembrane region" description="Helical" evidence="6">
    <location>
        <begin position="188"/>
        <end position="209"/>
    </location>
</feature>
<dbReference type="PANTHER" id="PTHR31885">
    <property type="entry name" value="GH04784P"/>
    <property type="match status" value="1"/>
</dbReference>
<dbReference type="KEGG" id="vna:PN96_20865"/>
<feature type="transmembrane region" description="Helical" evidence="6">
    <location>
        <begin position="131"/>
        <end position="150"/>
    </location>
</feature>
<keyword evidence="5 6" id="KW-0472">Membrane</keyword>
<evidence type="ECO:0000313" key="7">
    <source>
        <dbReference type="EMBL" id="ANQ14331.1"/>
    </source>
</evidence>
<name>A0AAN1CXJ0_VIBNA</name>
<comment type="similarity">
    <text evidence="2">Belongs to the TMEM86 family.</text>
</comment>
<feature type="transmembrane region" description="Helical" evidence="6">
    <location>
        <begin position="49"/>
        <end position="68"/>
    </location>
</feature>
<feature type="transmembrane region" description="Helical" evidence="6">
    <location>
        <begin position="100"/>
        <end position="119"/>
    </location>
</feature>
<dbReference type="RefSeq" id="WP_020334930.1">
    <property type="nucleotide sequence ID" value="NZ_ATFJ01000032.1"/>
</dbReference>
<protein>
    <recommendedName>
        <fullName evidence="9">Lysoplasmalogenase</fullName>
    </recommendedName>
</protein>
<dbReference type="AlphaFoldDB" id="A0AAN1CXJ0"/>
<keyword evidence="8" id="KW-1185">Reference proteome</keyword>
<dbReference type="Pfam" id="PF07947">
    <property type="entry name" value="YhhN"/>
    <property type="match status" value="1"/>
</dbReference>
<evidence type="ECO:0000256" key="3">
    <source>
        <dbReference type="ARBA" id="ARBA00022692"/>
    </source>
</evidence>
<keyword evidence="4 6" id="KW-1133">Transmembrane helix</keyword>
<evidence type="ECO:0000256" key="6">
    <source>
        <dbReference type="SAM" id="Phobius"/>
    </source>
</evidence>
<proteinExistence type="inferred from homology"/>
<dbReference type="GO" id="GO:0016020">
    <property type="term" value="C:membrane"/>
    <property type="evidence" value="ECO:0007669"/>
    <property type="project" value="UniProtKB-SubCell"/>
</dbReference>
<feature type="transmembrane region" description="Helical" evidence="6">
    <location>
        <begin position="75"/>
        <end position="94"/>
    </location>
</feature>
<dbReference type="PANTHER" id="PTHR31885:SF6">
    <property type="entry name" value="GH04784P"/>
    <property type="match status" value="1"/>
</dbReference>
<evidence type="ECO:0008006" key="9">
    <source>
        <dbReference type="Google" id="ProtNLM"/>
    </source>
</evidence>
<dbReference type="Proteomes" id="UP000092741">
    <property type="component" value="Chromosome 2"/>
</dbReference>